<accession>E6PSZ6</accession>
<organism evidence="2">
    <name type="scientific">mine drainage metagenome</name>
    <dbReference type="NCBI Taxonomy" id="410659"/>
    <lineage>
        <taxon>unclassified sequences</taxon>
        <taxon>metagenomes</taxon>
        <taxon>ecological metagenomes</taxon>
    </lineage>
</organism>
<feature type="compositionally biased region" description="Pro residues" evidence="1">
    <location>
        <begin position="216"/>
        <end position="226"/>
    </location>
</feature>
<evidence type="ECO:0008006" key="3">
    <source>
        <dbReference type="Google" id="ProtNLM"/>
    </source>
</evidence>
<dbReference type="AlphaFoldDB" id="E6PSZ6"/>
<feature type="region of interest" description="Disordered" evidence="1">
    <location>
        <begin position="151"/>
        <end position="226"/>
    </location>
</feature>
<proteinExistence type="predicted"/>
<sequence>MSGLLMRRRLWAGLLARRLMAIRRLLLLGLALLLASGCWLAAQAANTATTGQPTWQQLTPMQQAALGPLQAEWPHFDADRKRKWLNIAARYSAMSPEQRTTLHQRMVEWVHMSPQQRRQARENFLATGKAPLDSRKQAWERYKKLPEAEKRALAREAKRPPHTPGHVGRYEAEQRLKKTKTVSRTVGNPPRPASTPAAVSVAPPTPAPTTASKPMAPQPPPPSPKP</sequence>
<comment type="caution">
    <text evidence="2">The sequence shown here is derived from an EMBL/GenBank/DDBJ whole genome shotgun (WGS) entry which is preliminary data.</text>
</comment>
<dbReference type="InterPro" id="IPR021455">
    <property type="entry name" value="DUF3106"/>
</dbReference>
<reference evidence="2" key="1">
    <citation type="submission" date="2009-10" db="EMBL/GenBank/DDBJ databases">
        <title>Diversity of trophic interactions inside an arsenic-rich microbial ecosystem.</title>
        <authorList>
            <person name="Bertin P.N."/>
            <person name="Heinrich-Salmeron A."/>
            <person name="Pelletier E."/>
            <person name="Goulhen-Chollet F."/>
            <person name="Arsene-Ploetze F."/>
            <person name="Gallien S."/>
            <person name="Calteau A."/>
            <person name="Vallenet D."/>
            <person name="Casiot C."/>
            <person name="Chane-Woon-Ming B."/>
            <person name="Giloteaux L."/>
            <person name="Barakat M."/>
            <person name="Bonnefoy V."/>
            <person name="Bruneel O."/>
            <person name="Chandler M."/>
            <person name="Cleiss J."/>
            <person name="Duran R."/>
            <person name="Elbaz-Poulichet F."/>
            <person name="Fonknechten N."/>
            <person name="Lauga B."/>
            <person name="Mornico D."/>
            <person name="Ortet P."/>
            <person name="Schaeffer C."/>
            <person name="Siguier P."/>
            <person name="Alexander Thil Smith A."/>
            <person name="Van Dorsselaer A."/>
            <person name="Weissenbach J."/>
            <person name="Medigue C."/>
            <person name="Le Paslier D."/>
        </authorList>
    </citation>
    <scope>NUCLEOTIDE SEQUENCE</scope>
</reference>
<evidence type="ECO:0000313" key="2">
    <source>
        <dbReference type="EMBL" id="CBH98053.1"/>
    </source>
</evidence>
<gene>
    <name evidence="2" type="ORF">CARN2_3529</name>
</gene>
<protein>
    <recommendedName>
        <fullName evidence="3">Transmembrane protein</fullName>
    </recommendedName>
</protein>
<name>E6PSZ6_9ZZZZ</name>
<dbReference type="EMBL" id="CABM01000048">
    <property type="protein sequence ID" value="CBH98053.1"/>
    <property type="molecule type" value="Genomic_DNA"/>
</dbReference>
<dbReference type="Pfam" id="PF11304">
    <property type="entry name" value="DUF3106"/>
    <property type="match status" value="1"/>
</dbReference>
<evidence type="ECO:0000256" key="1">
    <source>
        <dbReference type="SAM" id="MobiDB-lite"/>
    </source>
</evidence>
<feature type="compositionally biased region" description="Low complexity" evidence="1">
    <location>
        <begin position="194"/>
        <end position="215"/>
    </location>
</feature>